<accession>A0ABN9CFW6</accession>
<protein>
    <submittedName>
        <fullName evidence="2">Uncharacterized protein</fullName>
    </submittedName>
</protein>
<evidence type="ECO:0000313" key="3">
    <source>
        <dbReference type="Proteomes" id="UP001162483"/>
    </source>
</evidence>
<evidence type="ECO:0000256" key="1">
    <source>
        <dbReference type="SAM" id="MobiDB-lite"/>
    </source>
</evidence>
<evidence type="ECO:0000313" key="2">
    <source>
        <dbReference type="EMBL" id="CAI9558561.1"/>
    </source>
</evidence>
<gene>
    <name evidence="2" type="ORF">SPARVUS_LOCUS4906614</name>
</gene>
<comment type="caution">
    <text evidence="2">The sequence shown here is derived from an EMBL/GenBank/DDBJ whole genome shotgun (WGS) entry which is preliminary data.</text>
</comment>
<organism evidence="2 3">
    <name type="scientific">Staurois parvus</name>
    <dbReference type="NCBI Taxonomy" id="386267"/>
    <lineage>
        <taxon>Eukaryota</taxon>
        <taxon>Metazoa</taxon>
        <taxon>Chordata</taxon>
        <taxon>Craniata</taxon>
        <taxon>Vertebrata</taxon>
        <taxon>Euteleostomi</taxon>
        <taxon>Amphibia</taxon>
        <taxon>Batrachia</taxon>
        <taxon>Anura</taxon>
        <taxon>Neobatrachia</taxon>
        <taxon>Ranoidea</taxon>
        <taxon>Ranidae</taxon>
        <taxon>Staurois</taxon>
    </lineage>
</organism>
<name>A0ABN9CFW6_9NEOB</name>
<dbReference type="EMBL" id="CATNWA010009745">
    <property type="protein sequence ID" value="CAI9558561.1"/>
    <property type="molecule type" value="Genomic_DNA"/>
</dbReference>
<dbReference type="Proteomes" id="UP001162483">
    <property type="component" value="Unassembled WGS sequence"/>
</dbReference>
<feature type="non-terminal residue" evidence="2">
    <location>
        <position position="98"/>
    </location>
</feature>
<proteinExistence type="predicted"/>
<keyword evidence="3" id="KW-1185">Reference proteome</keyword>
<feature type="region of interest" description="Disordered" evidence="1">
    <location>
        <begin position="1"/>
        <end position="32"/>
    </location>
</feature>
<sequence length="98" mass="10560">MSASSSPSEEIAKPLQTSDGFRPPPPQVMAKPKLPRDHLALALSQGLSSEIQLSRDSLHCSSGYSTQTTTPSCSDDTIPSHVADYDYISLHGEQEETD</sequence>
<reference evidence="2" key="1">
    <citation type="submission" date="2023-05" db="EMBL/GenBank/DDBJ databases">
        <authorList>
            <person name="Stuckert A."/>
        </authorList>
    </citation>
    <scope>NUCLEOTIDE SEQUENCE</scope>
</reference>